<dbReference type="Gene3D" id="3.10.580.10">
    <property type="entry name" value="CBS-domain"/>
    <property type="match status" value="1"/>
</dbReference>
<evidence type="ECO:0000313" key="4">
    <source>
        <dbReference type="Proteomes" id="UP001168877"/>
    </source>
</evidence>
<dbReference type="AlphaFoldDB" id="A0AA39TA79"/>
<proteinExistence type="predicted"/>
<reference evidence="3" key="1">
    <citation type="journal article" date="2022" name="Plant J.">
        <title>Strategies of tolerance reflected in two North American maple genomes.</title>
        <authorList>
            <person name="McEvoy S.L."/>
            <person name="Sezen U.U."/>
            <person name="Trouern-Trend A."/>
            <person name="McMahon S.M."/>
            <person name="Schaberg P.G."/>
            <person name="Yang J."/>
            <person name="Wegrzyn J.L."/>
            <person name="Swenson N.G."/>
        </authorList>
    </citation>
    <scope>NUCLEOTIDE SEQUENCE</scope>
    <source>
        <strain evidence="3">NS2018</strain>
    </source>
</reference>
<dbReference type="SUPFAM" id="SSF54631">
    <property type="entry name" value="CBS-domain pair"/>
    <property type="match status" value="1"/>
</dbReference>
<keyword evidence="1" id="KW-0677">Repeat</keyword>
<organism evidence="3 4">
    <name type="scientific">Acer saccharum</name>
    <name type="common">Sugar maple</name>
    <dbReference type="NCBI Taxonomy" id="4024"/>
    <lineage>
        <taxon>Eukaryota</taxon>
        <taxon>Viridiplantae</taxon>
        <taxon>Streptophyta</taxon>
        <taxon>Embryophyta</taxon>
        <taxon>Tracheophyta</taxon>
        <taxon>Spermatophyta</taxon>
        <taxon>Magnoliopsida</taxon>
        <taxon>eudicotyledons</taxon>
        <taxon>Gunneridae</taxon>
        <taxon>Pentapetalae</taxon>
        <taxon>rosids</taxon>
        <taxon>malvids</taxon>
        <taxon>Sapindales</taxon>
        <taxon>Sapindaceae</taxon>
        <taxon>Hippocastanoideae</taxon>
        <taxon>Acereae</taxon>
        <taxon>Acer</taxon>
    </lineage>
</organism>
<gene>
    <name evidence="3" type="ORF">LWI29_031969</name>
</gene>
<name>A0AA39TA79_ACESA</name>
<evidence type="ECO:0008006" key="5">
    <source>
        <dbReference type="Google" id="ProtNLM"/>
    </source>
</evidence>
<dbReference type="EMBL" id="JAUESC010000003">
    <property type="protein sequence ID" value="KAK0602280.1"/>
    <property type="molecule type" value="Genomic_DNA"/>
</dbReference>
<dbReference type="PANTHER" id="PTHR22777:SF17">
    <property type="entry name" value="UPF0053 PROTEIN SLL0260"/>
    <property type="match status" value="1"/>
</dbReference>
<evidence type="ECO:0000313" key="3">
    <source>
        <dbReference type="EMBL" id="KAK0602280.1"/>
    </source>
</evidence>
<evidence type="ECO:0000256" key="2">
    <source>
        <dbReference type="ARBA" id="ARBA00023122"/>
    </source>
</evidence>
<sequence>MTVAIPLLTEITLKSIAVHNATEVLRLLDALILRITLHDMIENVLEIKDTHVREVMTPLVDVVAIDASASLVDFHNFGVPVFVQSVDNIVGIAYAMDMLDYVPKGELQESTSVGDMARKPAYFVPDSMPVWILLREFRYEIGKYRKRINLHNMISQIKA</sequence>
<comment type="caution">
    <text evidence="3">The sequence shown here is derived from an EMBL/GenBank/DDBJ whole genome shotgun (WGS) entry which is preliminary data.</text>
</comment>
<dbReference type="Proteomes" id="UP001168877">
    <property type="component" value="Unassembled WGS sequence"/>
</dbReference>
<dbReference type="InterPro" id="IPR046342">
    <property type="entry name" value="CBS_dom_sf"/>
</dbReference>
<keyword evidence="2" id="KW-0129">CBS domain</keyword>
<protein>
    <recommendedName>
        <fullName evidence="5">CBS domain-containing protein</fullName>
    </recommendedName>
</protein>
<evidence type="ECO:0000256" key="1">
    <source>
        <dbReference type="ARBA" id="ARBA00022737"/>
    </source>
</evidence>
<dbReference type="PANTHER" id="PTHR22777">
    <property type="entry name" value="HEMOLYSIN-RELATED"/>
    <property type="match status" value="1"/>
</dbReference>
<reference evidence="3" key="2">
    <citation type="submission" date="2023-06" db="EMBL/GenBank/DDBJ databases">
        <authorList>
            <person name="Swenson N.G."/>
            <person name="Wegrzyn J.L."/>
            <person name="Mcevoy S.L."/>
        </authorList>
    </citation>
    <scope>NUCLEOTIDE SEQUENCE</scope>
    <source>
        <strain evidence="3">NS2018</strain>
        <tissue evidence="3">Leaf</tissue>
    </source>
</reference>
<keyword evidence="4" id="KW-1185">Reference proteome</keyword>
<accession>A0AA39TA79</accession>